<organism evidence="1 2">
    <name type="scientific">Kriegella aquimaris</name>
    <dbReference type="NCBI Taxonomy" id="192904"/>
    <lineage>
        <taxon>Bacteria</taxon>
        <taxon>Pseudomonadati</taxon>
        <taxon>Bacteroidota</taxon>
        <taxon>Flavobacteriia</taxon>
        <taxon>Flavobacteriales</taxon>
        <taxon>Flavobacteriaceae</taxon>
        <taxon>Kriegella</taxon>
    </lineage>
</organism>
<sequence>LGHTKLSTTQIYARVVEKKVGEDMQNLMAKMKQKNYRGGGQLLGKAMITN</sequence>
<reference evidence="1 2" key="1">
    <citation type="submission" date="2016-10" db="EMBL/GenBank/DDBJ databases">
        <authorList>
            <person name="de Groot N.N."/>
        </authorList>
    </citation>
    <scope>NUCLEOTIDE SEQUENCE [LARGE SCALE GENOMIC DNA]</scope>
    <source>
        <strain evidence="1 2">DSM 19886</strain>
    </source>
</reference>
<evidence type="ECO:0000313" key="2">
    <source>
        <dbReference type="Proteomes" id="UP000199440"/>
    </source>
</evidence>
<evidence type="ECO:0008006" key="3">
    <source>
        <dbReference type="Google" id="ProtNLM"/>
    </source>
</evidence>
<proteinExistence type="predicted"/>
<dbReference type="AlphaFoldDB" id="A0A1G9Z0V9"/>
<accession>A0A1G9Z0V9</accession>
<dbReference type="Proteomes" id="UP000199440">
    <property type="component" value="Unassembled WGS sequence"/>
</dbReference>
<protein>
    <recommendedName>
        <fullName evidence="3">Phage integrase family protein</fullName>
    </recommendedName>
</protein>
<evidence type="ECO:0000313" key="1">
    <source>
        <dbReference type="EMBL" id="SDN15002.1"/>
    </source>
</evidence>
<gene>
    <name evidence="1" type="ORF">SAMN04488514_1373</name>
</gene>
<feature type="non-terminal residue" evidence="1">
    <location>
        <position position="1"/>
    </location>
</feature>
<name>A0A1G9Z0V9_9FLAO</name>
<keyword evidence="2" id="KW-1185">Reference proteome</keyword>
<dbReference type="EMBL" id="FNGV01000037">
    <property type="protein sequence ID" value="SDN15002.1"/>
    <property type="molecule type" value="Genomic_DNA"/>
</dbReference>